<evidence type="ECO:0000313" key="3">
    <source>
        <dbReference type="Proteomes" id="UP001497516"/>
    </source>
</evidence>
<sequence length="118" mass="13474">MTWERGSAARDIFNVGDFDDNESSDEEEGTDDQFCTPVSTLNSGSSEEVNQPHTFVGSNEEDESVEEYIPEEATASTHKIRRVLDDEDPEELLDDLPFYDPNCDHRQLEFHVSLKFLN</sequence>
<gene>
    <name evidence="2" type="ORF">LTRI10_LOCUS45173</name>
</gene>
<name>A0AAV2G5D9_9ROSI</name>
<feature type="compositionally biased region" description="Polar residues" evidence="1">
    <location>
        <begin position="36"/>
        <end position="57"/>
    </location>
</feature>
<evidence type="ECO:0000313" key="2">
    <source>
        <dbReference type="EMBL" id="CAL1405382.1"/>
    </source>
</evidence>
<feature type="compositionally biased region" description="Acidic residues" evidence="1">
    <location>
        <begin position="17"/>
        <end position="31"/>
    </location>
</feature>
<dbReference type="Proteomes" id="UP001497516">
    <property type="component" value="Chromosome 8"/>
</dbReference>
<proteinExistence type="predicted"/>
<feature type="region of interest" description="Disordered" evidence="1">
    <location>
        <begin position="1"/>
        <end position="67"/>
    </location>
</feature>
<dbReference type="AlphaFoldDB" id="A0AAV2G5D9"/>
<accession>A0AAV2G5D9</accession>
<protein>
    <submittedName>
        <fullName evidence="2">Uncharacterized protein</fullName>
    </submittedName>
</protein>
<organism evidence="2 3">
    <name type="scientific">Linum trigynum</name>
    <dbReference type="NCBI Taxonomy" id="586398"/>
    <lineage>
        <taxon>Eukaryota</taxon>
        <taxon>Viridiplantae</taxon>
        <taxon>Streptophyta</taxon>
        <taxon>Embryophyta</taxon>
        <taxon>Tracheophyta</taxon>
        <taxon>Spermatophyta</taxon>
        <taxon>Magnoliopsida</taxon>
        <taxon>eudicotyledons</taxon>
        <taxon>Gunneridae</taxon>
        <taxon>Pentapetalae</taxon>
        <taxon>rosids</taxon>
        <taxon>fabids</taxon>
        <taxon>Malpighiales</taxon>
        <taxon>Linaceae</taxon>
        <taxon>Linum</taxon>
    </lineage>
</organism>
<dbReference type="EMBL" id="OZ034821">
    <property type="protein sequence ID" value="CAL1405382.1"/>
    <property type="molecule type" value="Genomic_DNA"/>
</dbReference>
<reference evidence="2 3" key="1">
    <citation type="submission" date="2024-04" db="EMBL/GenBank/DDBJ databases">
        <authorList>
            <person name="Fracassetti M."/>
        </authorList>
    </citation>
    <scope>NUCLEOTIDE SEQUENCE [LARGE SCALE GENOMIC DNA]</scope>
</reference>
<keyword evidence="3" id="KW-1185">Reference proteome</keyword>
<evidence type="ECO:0000256" key="1">
    <source>
        <dbReference type="SAM" id="MobiDB-lite"/>
    </source>
</evidence>